<dbReference type="GO" id="GO:0070072">
    <property type="term" value="P:vacuolar proton-transporting V-type ATPase complex assembly"/>
    <property type="evidence" value="ECO:0007669"/>
    <property type="project" value="InterPro"/>
</dbReference>
<dbReference type="InterPro" id="IPR040357">
    <property type="entry name" value="Vma22/CCDC115"/>
</dbReference>
<gene>
    <name evidence="4" type="ORF">LPJ64_002083</name>
</gene>
<dbReference type="EMBL" id="JANBOH010000061">
    <property type="protein sequence ID" value="KAJ1646438.1"/>
    <property type="molecule type" value="Genomic_DNA"/>
</dbReference>
<evidence type="ECO:0000313" key="4">
    <source>
        <dbReference type="EMBL" id="KAJ1646438.1"/>
    </source>
</evidence>
<keyword evidence="5" id="KW-1185">Reference proteome</keyword>
<evidence type="ECO:0000256" key="3">
    <source>
        <dbReference type="SAM" id="MobiDB-lite"/>
    </source>
</evidence>
<feature type="compositionally biased region" description="Basic and acidic residues" evidence="3">
    <location>
        <begin position="129"/>
        <end position="141"/>
    </location>
</feature>
<keyword evidence="2" id="KW-0175">Coiled coil</keyword>
<dbReference type="AlphaFoldDB" id="A0A9W7XMR8"/>
<evidence type="ECO:0000313" key="5">
    <source>
        <dbReference type="Proteomes" id="UP001145021"/>
    </source>
</evidence>
<feature type="coiled-coil region" evidence="2">
    <location>
        <begin position="191"/>
        <end position="218"/>
    </location>
</feature>
<accession>A0A9W7XMR8</accession>
<evidence type="ECO:0000256" key="2">
    <source>
        <dbReference type="SAM" id="Coils"/>
    </source>
</evidence>
<dbReference type="PANTHER" id="PTHR31996:SF2">
    <property type="entry name" value="COILED-COIL DOMAIN-CONTAINING PROTEIN 115"/>
    <property type="match status" value="1"/>
</dbReference>
<protein>
    <recommendedName>
        <fullName evidence="1">Vacuolar ATPase assembly protein VMA22</fullName>
    </recommendedName>
</protein>
<feature type="compositionally biased region" description="Basic and acidic residues" evidence="3">
    <location>
        <begin position="91"/>
        <end position="117"/>
    </location>
</feature>
<dbReference type="GO" id="GO:0051082">
    <property type="term" value="F:unfolded protein binding"/>
    <property type="evidence" value="ECO:0007669"/>
    <property type="project" value="TreeGrafter"/>
</dbReference>
<dbReference type="PANTHER" id="PTHR31996">
    <property type="entry name" value="COILED-COIL DOMAIN-CONTAINING PROTEIN 115"/>
    <property type="match status" value="1"/>
</dbReference>
<evidence type="ECO:0000256" key="1">
    <source>
        <dbReference type="ARBA" id="ARBA00093634"/>
    </source>
</evidence>
<reference evidence="4" key="1">
    <citation type="submission" date="2022-07" db="EMBL/GenBank/DDBJ databases">
        <title>Phylogenomic reconstructions and comparative analyses of Kickxellomycotina fungi.</title>
        <authorList>
            <person name="Reynolds N.K."/>
            <person name="Stajich J.E."/>
            <person name="Barry K."/>
            <person name="Grigoriev I.V."/>
            <person name="Crous P."/>
            <person name="Smith M.E."/>
        </authorList>
    </citation>
    <scope>NUCLEOTIDE SEQUENCE</scope>
    <source>
        <strain evidence="4">NBRC 105413</strain>
    </source>
</reference>
<dbReference type="Proteomes" id="UP001145021">
    <property type="component" value="Unassembled WGS sequence"/>
</dbReference>
<dbReference type="GO" id="GO:1990871">
    <property type="term" value="C:Vma12-Vma22 assembly complex"/>
    <property type="evidence" value="ECO:0007669"/>
    <property type="project" value="TreeGrafter"/>
</dbReference>
<comment type="caution">
    <text evidence="4">The sequence shown here is derived from an EMBL/GenBank/DDBJ whole genome shotgun (WGS) entry which is preliminary data.</text>
</comment>
<name>A0A9W7XMR8_9FUNG</name>
<dbReference type="Pfam" id="PF21730">
    <property type="entry name" value="Vma22_CCDC115"/>
    <property type="match status" value="1"/>
</dbReference>
<sequence>MAECDTVNSTDKNSVACASIDKELLELFDVLTQYQHIRGSANQELKQAYFDLTLAKRSAGYRWISPDLYSGRAQAIATAAIDPRTGHVSIVRRDVARRRTSEKSSQEQQKEMGDEGQGRSGLRQRRERKGSANKDKDKEEPGEQNNGESDEMRALDDPLLWFGMLVPPSLKDAQRGFVTSLDRLIALGQVKQQLLVKQQRLQQRIAQTQQKKQEQGMKK</sequence>
<feature type="region of interest" description="Disordered" evidence="3">
    <location>
        <begin position="91"/>
        <end position="152"/>
    </location>
</feature>
<proteinExistence type="predicted"/>
<organism evidence="4 5">
    <name type="scientific">Coemansia asiatica</name>
    <dbReference type="NCBI Taxonomy" id="1052880"/>
    <lineage>
        <taxon>Eukaryota</taxon>
        <taxon>Fungi</taxon>
        <taxon>Fungi incertae sedis</taxon>
        <taxon>Zoopagomycota</taxon>
        <taxon>Kickxellomycotina</taxon>
        <taxon>Kickxellomycetes</taxon>
        <taxon>Kickxellales</taxon>
        <taxon>Kickxellaceae</taxon>
        <taxon>Coemansia</taxon>
    </lineage>
</organism>